<dbReference type="NCBIfam" id="TIGR02032">
    <property type="entry name" value="GG-red-SF"/>
    <property type="match status" value="1"/>
</dbReference>
<name>A0A8T8I039_9PSEU</name>
<proteinExistence type="predicted"/>
<dbReference type="InterPro" id="IPR011777">
    <property type="entry name" value="Geranylgeranyl_Rdtase_fam"/>
</dbReference>
<organism evidence="2 3">
    <name type="scientific">Saccharothrix algeriensis</name>
    <dbReference type="NCBI Taxonomy" id="173560"/>
    <lineage>
        <taxon>Bacteria</taxon>
        <taxon>Bacillati</taxon>
        <taxon>Actinomycetota</taxon>
        <taxon>Actinomycetes</taxon>
        <taxon>Pseudonocardiales</taxon>
        <taxon>Pseudonocardiaceae</taxon>
        <taxon>Saccharothrix</taxon>
    </lineage>
</organism>
<dbReference type="EMBL" id="CP072788">
    <property type="protein sequence ID" value="QTR04041.1"/>
    <property type="molecule type" value="Genomic_DNA"/>
</dbReference>
<feature type="domain" description="FAD-binding" evidence="1">
    <location>
        <begin position="6"/>
        <end position="285"/>
    </location>
</feature>
<gene>
    <name evidence="2" type="ORF">J7S33_03330</name>
</gene>
<dbReference type="SUPFAM" id="SSF51905">
    <property type="entry name" value="FAD/NAD(P)-binding domain"/>
    <property type="match status" value="1"/>
</dbReference>
<dbReference type="PANTHER" id="PTHR42685">
    <property type="entry name" value="GERANYLGERANYL DIPHOSPHATE REDUCTASE"/>
    <property type="match status" value="1"/>
</dbReference>
<dbReference type="Gene3D" id="3.50.50.60">
    <property type="entry name" value="FAD/NAD(P)-binding domain"/>
    <property type="match status" value="1"/>
</dbReference>
<dbReference type="PANTHER" id="PTHR42685:SF22">
    <property type="entry name" value="CONDITIONED MEDIUM FACTOR RECEPTOR 1"/>
    <property type="match status" value="1"/>
</dbReference>
<dbReference type="InterPro" id="IPR050407">
    <property type="entry name" value="Geranylgeranyl_reductase"/>
</dbReference>
<protein>
    <submittedName>
        <fullName evidence="2">NAD(P)/FAD-dependent oxidoreductase</fullName>
    </submittedName>
</protein>
<dbReference type="Proteomes" id="UP000671828">
    <property type="component" value="Chromosome"/>
</dbReference>
<dbReference type="InterPro" id="IPR036188">
    <property type="entry name" value="FAD/NAD-bd_sf"/>
</dbReference>
<dbReference type="Pfam" id="PF01494">
    <property type="entry name" value="FAD_binding_3"/>
    <property type="match status" value="1"/>
</dbReference>
<evidence type="ECO:0000313" key="2">
    <source>
        <dbReference type="EMBL" id="QTR04041.1"/>
    </source>
</evidence>
<dbReference type="InterPro" id="IPR002938">
    <property type="entry name" value="FAD-bd"/>
</dbReference>
<reference evidence="2" key="1">
    <citation type="submission" date="2021-04" db="EMBL/GenBank/DDBJ databases">
        <title>Saccharothrix algeriensis WGS.</title>
        <authorList>
            <person name="Stuskova K."/>
            <person name="Hakalova E."/>
            <person name="Tebbal A.B."/>
            <person name="Eichmeier A."/>
        </authorList>
    </citation>
    <scope>NUCLEOTIDE SEQUENCE</scope>
    <source>
        <strain evidence="2">NRRL B-24137</strain>
    </source>
</reference>
<evidence type="ECO:0000259" key="1">
    <source>
        <dbReference type="Pfam" id="PF01494"/>
    </source>
</evidence>
<evidence type="ECO:0000313" key="3">
    <source>
        <dbReference type="Proteomes" id="UP000671828"/>
    </source>
</evidence>
<sequence>MSGVDWDVVVVGAGPAGSTAAIAALRADPSARVLVLDAADFPRDKVCGDGVAPHALDVLAGLGVDVAGLAAGTGPVTALRLVSPNGVQARRGFARPASVIPRVLFDARLVRAAQDAGAVLRRHRVRTLVQQDRAVLVDGAIRARTVIGGDGAESVVRRRCGAGSARAGTVAIALRGYTGADPWPGDEQRLVMTTAHWPAYAWVFPVGDGTANVGYGQLVRTPPPTRAELTARLHDLLPDLPPVPRRGHRLPLSPGRPGVAHGRVLLAGDAASLINPLTGEGIYYAVLSGALAGAAAVTPDPAGSYRRSLRHRLGRHLRHTDVLARLTRGPRLVDLATAAARDGRRAFDRLVEIGLGAGTLDLPLAAAVLTASVRRENAP</sequence>
<dbReference type="GO" id="GO:0016628">
    <property type="term" value="F:oxidoreductase activity, acting on the CH-CH group of donors, NAD or NADP as acceptor"/>
    <property type="evidence" value="ECO:0007669"/>
    <property type="project" value="InterPro"/>
</dbReference>
<dbReference type="PRINTS" id="PR00420">
    <property type="entry name" value="RNGMNOXGNASE"/>
</dbReference>
<accession>A0A8T8I039</accession>
<dbReference type="GO" id="GO:0071949">
    <property type="term" value="F:FAD binding"/>
    <property type="evidence" value="ECO:0007669"/>
    <property type="project" value="InterPro"/>
</dbReference>
<dbReference type="AlphaFoldDB" id="A0A8T8I039"/>